<evidence type="ECO:0000313" key="2">
    <source>
        <dbReference type="Proteomes" id="UP001162992"/>
    </source>
</evidence>
<comment type="caution">
    <text evidence="1">The sequence shown here is derived from an EMBL/GenBank/DDBJ whole genome shotgun (WGS) entry which is preliminary data.</text>
</comment>
<proteinExistence type="predicted"/>
<protein>
    <submittedName>
        <fullName evidence="1">Uncharacterized protein</fullName>
    </submittedName>
</protein>
<evidence type="ECO:0000313" key="1">
    <source>
        <dbReference type="EMBL" id="KAJ7538474.1"/>
    </source>
</evidence>
<gene>
    <name evidence="1" type="ORF">O6H91_11G049400</name>
</gene>
<dbReference type="Proteomes" id="UP001162992">
    <property type="component" value="Chromosome 11"/>
</dbReference>
<accession>A0ACC2C8Y9</accession>
<sequence length="1141" mass="125325">MVVVEGHNYSNNDKVTEVQLFREDVVESVAHSSLIGMVSKVGGDSSDSSSSSSSDGEEEDGDDESEEVCEGCARVCWINADETTEKISDIRVLDRAFLHGDVVASASDPLGQTGTVVNVDLLVDLEFPNGEVVTKVSSRKLRRVRAFMPGDYVIHNQWLGRVDEVVDHVTVSFDDGSKCKVMRADPEKLVPVLESAIGDSGCPYYPGLRVRSTSSSLFKGARWLRGSWKASRMEGVVADVEAGSVLVYWIAAGNAWENSQSFVPAEQQDPKGLVPLTYFSYTNWQLGDRSLPPKGLRSRGGVSPLVEVAPSDGDGEAGLEIELPGSAAEGNATLEGQGTNNAGATIGELQQDSWTGHRRKSRRCSVKREKRKSKKKDEAVESAALIVNTKTTVDVTWQDGTRSRNVPACSLIPVDHLGDHDFWPDQYVLERGSDGEGIDTQVRRVGIVKSVDSKQRIAKVTWLKPVQRPEDPREFEREETVSVYELIEHPDYTYCLADVVIRLSLALDIATHVTRKPLDDSEGGSSAVEDNSEQEGEENEAELSGKERVTKSRDQERKKSHSGSQDLSWVGVITGLEEGDIEVAWANGMVSKVGPQAIFVVSRDDDESSTLTSDVEDIVGEDGDDAASWETVDSTGMDELDQDDQLEHVPWTAKMSWEPLSESESANKCKQQTQGIGETSQDQNDDSVSEIKEEFLERRPARFGGPLTFLLAAIGFMSRFAGSLLGLRGAKKILEVDGAHSNADSPARILNNQGGVNGETVTAEEGSRNLEQNSQQHPSVLQLPNNPSTSLQIQHHTGELINIGHQKEKDTYVPSSDVGSLSESRTTIISTTVETDCKPECEDNDDLLPKNFEKPELISGGFGHFDSVKDARDHHYFSETGQASSQRKWVKKIQQEWNILEKSLPDTIFVRVYEERMDLLRTVILGAAGTPYHDGLFVFDIYLPPEYPSVPPVAYYHSGGLRLNPNLYENGKVCLSLLNTWAGKGLEVWNPASSSILQVLVSIQGLVLNAKPYFNEAGYDRQVGTPEGEKNSLVYNENSFLLSCKSMLYLLRRPPKHFEELIQYHFKARGSHILLACKAYLSGAPVGSFADAPITSPKAGNDFQNNSSEGFKLMLAKLVPRLATAFSEAGAICEDCYYHTS</sequence>
<dbReference type="EMBL" id="CM055102">
    <property type="protein sequence ID" value="KAJ7538474.1"/>
    <property type="molecule type" value="Genomic_DNA"/>
</dbReference>
<name>A0ACC2C8Y9_DIPCM</name>
<keyword evidence="2" id="KW-1185">Reference proteome</keyword>
<organism evidence="1 2">
    <name type="scientific">Diphasiastrum complanatum</name>
    <name type="common">Issler's clubmoss</name>
    <name type="synonym">Lycopodium complanatum</name>
    <dbReference type="NCBI Taxonomy" id="34168"/>
    <lineage>
        <taxon>Eukaryota</taxon>
        <taxon>Viridiplantae</taxon>
        <taxon>Streptophyta</taxon>
        <taxon>Embryophyta</taxon>
        <taxon>Tracheophyta</taxon>
        <taxon>Lycopodiopsida</taxon>
        <taxon>Lycopodiales</taxon>
        <taxon>Lycopodiaceae</taxon>
        <taxon>Lycopodioideae</taxon>
        <taxon>Diphasiastrum</taxon>
    </lineage>
</organism>
<reference evidence="2" key="1">
    <citation type="journal article" date="2024" name="Proc. Natl. Acad. Sci. U.S.A.">
        <title>Extraordinary preservation of gene collinearity over three hundred million years revealed in homosporous lycophytes.</title>
        <authorList>
            <person name="Li C."/>
            <person name="Wickell D."/>
            <person name="Kuo L.Y."/>
            <person name="Chen X."/>
            <person name="Nie B."/>
            <person name="Liao X."/>
            <person name="Peng D."/>
            <person name="Ji J."/>
            <person name="Jenkins J."/>
            <person name="Williams M."/>
            <person name="Shu S."/>
            <person name="Plott C."/>
            <person name="Barry K."/>
            <person name="Rajasekar S."/>
            <person name="Grimwood J."/>
            <person name="Han X."/>
            <person name="Sun S."/>
            <person name="Hou Z."/>
            <person name="He W."/>
            <person name="Dai G."/>
            <person name="Sun C."/>
            <person name="Schmutz J."/>
            <person name="Leebens-Mack J.H."/>
            <person name="Li F.W."/>
            <person name="Wang L."/>
        </authorList>
    </citation>
    <scope>NUCLEOTIDE SEQUENCE [LARGE SCALE GENOMIC DNA]</scope>
    <source>
        <strain evidence="2">cv. PW_Plant_1</strain>
    </source>
</reference>